<gene>
    <name evidence="2" type="ORF">C6N75_18180</name>
</gene>
<feature type="region of interest" description="Disordered" evidence="1">
    <location>
        <begin position="70"/>
        <end position="100"/>
    </location>
</feature>
<protein>
    <submittedName>
        <fullName evidence="2">Uncharacterized protein</fullName>
    </submittedName>
</protein>
<proteinExistence type="predicted"/>
<evidence type="ECO:0000313" key="2">
    <source>
        <dbReference type="EMBL" id="PRH77836.1"/>
    </source>
</evidence>
<organism evidence="2 3">
    <name type="scientific">Streptomyces solincola</name>
    <dbReference type="NCBI Taxonomy" id="2100817"/>
    <lineage>
        <taxon>Bacteria</taxon>
        <taxon>Bacillati</taxon>
        <taxon>Actinomycetota</taxon>
        <taxon>Actinomycetes</taxon>
        <taxon>Kitasatosporales</taxon>
        <taxon>Streptomycetaceae</taxon>
        <taxon>Streptomyces</taxon>
    </lineage>
</organism>
<keyword evidence="3" id="KW-1185">Reference proteome</keyword>
<dbReference type="Proteomes" id="UP000239322">
    <property type="component" value="Unassembled WGS sequence"/>
</dbReference>
<feature type="compositionally biased region" description="Low complexity" evidence="1">
    <location>
        <begin position="86"/>
        <end position="100"/>
    </location>
</feature>
<dbReference type="EMBL" id="PVLV01000274">
    <property type="protein sequence ID" value="PRH77836.1"/>
    <property type="molecule type" value="Genomic_DNA"/>
</dbReference>
<comment type="caution">
    <text evidence="2">The sequence shown here is derived from an EMBL/GenBank/DDBJ whole genome shotgun (WGS) entry which is preliminary data.</text>
</comment>
<dbReference type="RefSeq" id="WP_105869958.1">
    <property type="nucleotide sequence ID" value="NZ_PVLV01000274.1"/>
</dbReference>
<dbReference type="OrthoDB" id="3873239at2"/>
<reference evidence="2 3" key="1">
    <citation type="submission" date="2018-03" db="EMBL/GenBank/DDBJ databases">
        <title>Novel Streptomyces sp. from soil.</title>
        <authorList>
            <person name="Tan G.Y.A."/>
            <person name="Lee Z.Y."/>
        </authorList>
    </citation>
    <scope>NUCLEOTIDE SEQUENCE [LARGE SCALE GENOMIC DNA]</scope>
    <source>
        <strain evidence="2 3">ST5x</strain>
    </source>
</reference>
<accession>A0A2S9PTT6</accession>
<sequence length="100" mass="10335">MDDDLTPDAAPDGATGREEPGGPAALGVERTPTGYPAVDAALHRLADADHLPADGHLAVYEDVHRELREALAALDARPPGPPAPSAPTGRPSPSSYDHRS</sequence>
<evidence type="ECO:0000313" key="3">
    <source>
        <dbReference type="Proteomes" id="UP000239322"/>
    </source>
</evidence>
<name>A0A2S9PTT6_9ACTN</name>
<evidence type="ECO:0000256" key="1">
    <source>
        <dbReference type="SAM" id="MobiDB-lite"/>
    </source>
</evidence>
<feature type="region of interest" description="Disordered" evidence="1">
    <location>
        <begin position="1"/>
        <end position="32"/>
    </location>
</feature>
<dbReference type="AlphaFoldDB" id="A0A2S9PTT6"/>